<reference evidence="1 2" key="1">
    <citation type="journal article" date="2012" name="Science">
        <title>The Paleozoic origin of enzymatic lignin decomposition reconstructed from 31 fungal genomes.</title>
        <authorList>
            <person name="Floudas D."/>
            <person name="Binder M."/>
            <person name="Riley R."/>
            <person name="Barry K."/>
            <person name="Blanchette R.A."/>
            <person name="Henrissat B."/>
            <person name="Martinez A.T."/>
            <person name="Otillar R."/>
            <person name="Spatafora J.W."/>
            <person name="Yadav J.S."/>
            <person name="Aerts A."/>
            <person name="Benoit I."/>
            <person name="Boyd A."/>
            <person name="Carlson A."/>
            <person name="Copeland A."/>
            <person name="Coutinho P.M."/>
            <person name="de Vries R.P."/>
            <person name="Ferreira P."/>
            <person name="Findley K."/>
            <person name="Foster B."/>
            <person name="Gaskell J."/>
            <person name="Glotzer D."/>
            <person name="Gorecki P."/>
            <person name="Heitman J."/>
            <person name="Hesse C."/>
            <person name="Hori C."/>
            <person name="Igarashi K."/>
            <person name="Jurgens J.A."/>
            <person name="Kallen N."/>
            <person name="Kersten P."/>
            <person name="Kohler A."/>
            <person name="Kuees U."/>
            <person name="Kumar T.K.A."/>
            <person name="Kuo A."/>
            <person name="LaButti K."/>
            <person name="Larrondo L.F."/>
            <person name="Lindquist E."/>
            <person name="Ling A."/>
            <person name="Lombard V."/>
            <person name="Lucas S."/>
            <person name="Lundell T."/>
            <person name="Martin R."/>
            <person name="McLaughlin D.J."/>
            <person name="Morgenstern I."/>
            <person name="Morin E."/>
            <person name="Murat C."/>
            <person name="Nagy L.G."/>
            <person name="Nolan M."/>
            <person name="Ohm R.A."/>
            <person name="Patyshakuliyeva A."/>
            <person name="Rokas A."/>
            <person name="Ruiz-Duenas F.J."/>
            <person name="Sabat G."/>
            <person name="Salamov A."/>
            <person name="Samejima M."/>
            <person name="Schmutz J."/>
            <person name="Slot J.C."/>
            <person name="St John F."/>
            <person name="Stenlid J."/>
            <person name="Sun H."/>
            <person name="Sun S."/>
            <person name="Syed K."/>
            <person name="Tsang A."/>
            <person name="Wiebenga A."/>
            <person name="Young D."/>
            <person name="Pisabarro A."/>
            <person name="Eastwood D.C."/>
            <person name="Martin F."/>
            <person name="Cullen D."/>
            <person name="Grigoriev I.V."/>
            <person name="Hibbett D.S."/>
        </authorList>
    </citation>
    <scope>NUCLEOTIDE SEQUENCE [LARGE SCALE GENOMIC DNA]</scope>
    <source>
        <strain evidence="1 2">DJM-731 SS1</strain>
    </source>
</reference>
<dbReference type="EMBL" id="JH795859">
    <property type="protein sequence ID" value="EJU03916.1"/>
    <property type="molecule type" value="Genomic_DNA"/>
</dbReference>
<gene>
    <name evidence="1" type="ORF">DACRYDRAFT_49530</name>
</gene>
<dbReference type="OMA" id="MEMCEQI"/>
<feature type="non-terminal residue" evidence="1">
    <location>
        <position position="1"/>
    </location>
</feature>
<sequence length="101" mass="11627">ISLGYNIGCKHSKTMARSSLGARAESLRVQFFVGAFHGYAHNCRCQLGFHPQFLATTGLKDFETNKQISLKQNLTIHLFQHGSAYHRHMCLHFFWSRWDEG</sequence>
<dbReference type="RefSeq" id="XP_040630810.1">
    <property type="nucleotide sequence ID" value="XM_040774907.1"/>
</dbReference>
<dbReference type="Pfam" id="PF18758">
    <property type="entry name" value="KDZ"/>
    <property type="match status" value="1"/>
</dbReference>
<evidence type="ECO:0000313" key="1">
    <source>
        <dbReference type="EMBL" id="EJU03916.1"/>
    </source>
</evidence>
<dbReference type="AlphaFoldDB" id="M5G0Z0"/>
<dbReference type="OrthoDB" id="3251205at2759"/>
<protein>
    <submittedName>
        <fullName evidence="1">Uncharacterized protein</fullName>
    </submittedName>
</protein>
<dbReference type="HOGENOM" id="CLU_091791_2_0_1"/>
<dbReference type="InterPro" id="IPR040521">
    <property type="entry name" value="KDZ"/>
</dbReference>
<dbReference type="Proteomes" id="UP000030653">
    <property type="component" value="Unassembled WGS sequence"/>
</dbReference>
<proteinExistence type="predicted"/>
<dbReference type="GeneID" id="63689969"/>
<accession>M5G0Z0</accession>
<keyword evidence="2" id="KW-1185">Reference proteome</keyword>
<organism evidence="1 2">
    <name type="scientific">Dacryopinax primogenitus (strain DJM 731)</name>
    <name type="common">Brown rot fungus</name>
    <dbReference type="NCBI Taxonomy" id="1858805"/>
    <lineage>
        <taxon>Eukaryota</taxon>
        <taxon>Fungi</taxon>
        <taxon>Dikarya</taxon>
        <taxon>Basidiomycota</taxon>
        <taxon>Agaricomycotina</taxon>
        <taxon>Dacrymycetes</taxon>
        <taxon>Dacrymycetales</taxon>
        <taxon>Dacrymycetaceae</taxon>
        <taxon>Dacryopinax</taxon>
    </lineage>
</organism>
<name>M5G0Z0_DACPD</name>
<evidence type="ECO:0000313" key="2">
    <source>
        <dbReference type="Proteomes" id="UP000030653"/>
    </source>
</evidence>